<dbReference type="SMART" id="SM00401">
    <property type="entry name" value="ZnF_GATA"/>
    <property type="match status" value="1"/>
</dbReference>
<evidence type="ECO:0000256" key="3">
    <source>
        <dbReference type="ARBA" id="ARBA00022833"/>
    </source>
</evidence>
<reference evidence="9 10" key="1">
    <citation type="submission" date="2014-04" db="EMBL/GenBank/DDBJ databases">
        <authorList>
            <consortium name="DOE Joint Genome Institute"/>
            <person name="Kuo A."/>
            <person name="Kohler A."/>
            <person name="Costa M.D."/>
            <person name="Nagy L.G."/>
            <person name="Floudas D."/>
            <person name="Copeland A."/>
            <person name="Barry K.W."/>
            <person name="Cichocki N."/>
            <person name="Veneault-Fourrey C."/>
            <person name="LaButti K."/>
            <person name="Lindquist E.A."/>
            <person name="Lipzen A."/>
            <person name="Lundell T."/>
            <person name="Morin E."/>
            <person name="Murat C."/>
            <person name="Sun H."/>
            <person name="Tunlid A."/>
            <person name="Henrissat B."/>
            <person name="Grigoriev I.V."/>
            <person name="Hibbett D.S."/>
            <person name="Martin F."/>
            <person name="Nordberg H.P."/>
            <person name="Cantor M.N."/>
            <person name="Hua S.X."/>
        </authorList>
    </citation>
    <scope>NUCLEOTIDE SEQUENCE [LARGE SCALE GENOMIC DNA]</scope>
    <source>
        <strain evidence="9 10">441</strain>
    </source>
</reference>
<keyword evidence="5" id="KW-0804">Transcription</keyword>
<evidence type="ECO:0000313" key="10">
    <source>
        <dbReference type="Proteomes" id="UP000054018"/>
    </source>
</evidence>
<keyword evidence="1" id="KW-0479">Metal-binding</keyword>
<feature type="domain" description="GATA-type" evidence="8">
    <location>
        <begin position="460"/>
        <end position="491"/>
    </location>
</feature>
<dbReference type="OrthoDB" id="2162994at2759"/>
<proteinExistence type="predicted"/>
<keyword evidence="10" id="KW-1185">Reference proteome</keyword>
<name>A0A0C9YPI4_9AGAM</name>
<dbReference type="InterPro" id="IPR013088">
    <property type="entry name" value="Znf_NHR/GATA"/>
</dbReference>
<dbReference type="PANTHER" id="PTHR47172">
    <property type="entry name" value="OS01G0976800 PROTEIN"/>
    <property type="match status" value="1"/>
</dbReference>
<evidence type="ECO:0000313" key="9">
    <source>
        <dbReference type="EMBL" id="KIK15734.1"/>
    </source>
</evidence>
<feature type="compositionally biased region" description="Basic residues" evidence="7">
    <location>
        <begin position="498"/>
        <end position="511"/>
    </location>
</feature>
<dbReference type="PROSITE" id="PS50114">
    <property type="entry name" value="GATA_ZN_FINGER_2"/>
    <property type="match status" value="1"/>
</dbReference>
<feature type="region of interest" description="Disordered" evidence="7">
    <location>
        <begin position="426"/>
        <end position="452"/>
    </location>
</feature>
<dbReference type="HOGENOM" id="CLU_016009_0_0_1"/>
<dbReference type="EMBL" id="KN833879">
    <property type="protein sequence ID" value="KIK15734.1"/>
    <property type="molecule type" value="Genomic_DNA"/>
</dbReference>
<dbReference type="SUPFAM" id="SSF57716">
    <property type="entry name" value="Glucocorticoid receptor-like (DNA-binding domain)"/>
    <property type="match status" value="1"/>
</dbReference>
<evidence type="ECO:0000256" key="2">
    <source>
        <dbReference type="ARBA" id="ARBA00022771"/>
    </source>
</evidence>
<evidence type="ECO:0000256" key="1">
    <source>
        <dbReference type="ARBA" id="ARBA00022723"/>
    </source>
</evidence>
<dbReference type="PANTHER" id="PTHR47172:SF24">
    <property type="entry name" value="GATA ZINC FINGER DOMAIN-CONTAINING PROTEIN 14-RELATED"/>
    <property type="match status" value="1"/>
</dbReference>
<evidence type="ECO:0000259" key="8">
    <source>
        <dbReference type="PROSITE" id="PS50114"/>
    </source>
</evidence>
<dbReference type="GO" id="GO:0043565">
    <property type="term" value="F:sequence-specific DNA binding"/>
    <property type="evidence" value="ECO:0007669"/>
    <property type="project" value="InterPro"/>
</dbReference>
<reference evidence="10" key="2">
    <citation type="submission" date="2015-01" db="EMBL/GenBank/DDBJ databases">
        <title>Evolutionary Origins and Diversification of the Mycorrhizal Mutualists.</title>
        <authorList>
            <consortium name="DOE Joint Genome Institute"/>
            <consortium name="Mycorrhizal Genomics Consortium"/>
            <person name="Kohler A."/>
            <person name="Kuo A."/>
            <person name="Nagy L.G."/>
            <person name="Floudas D."/>
            <person name="Copeland A."/>
            <person name="Barry K.W."/>
            <person name="Cichocki N."/>
            <person name="Veneault-Fourrey C."/>
            <person name="LaButti K."/>
            <person name="Lindquist E.A."/>
            <person name="Lipzen A."/>
            <person name="Lundell T."/>
            <person name="Morin E."/>
            <person name="Murat C."/>
            <person name="Riley R."/>
            <person name="Ohm R."/>
            <person name="Sun H."/>
            <person name="Tunlid A."/>
            <person name="Henrissat B."/>
            <person name="Grigoriev I.V."/>
            <person name="Hibbett D.S."/>
            <person name="Martin F."/>
        </authorList>
    </citation>
    <scope>NUCLEOTIDE SEQUENCE [LARGE SCALE GENOMIC DNA]</scope>
    <source>
        <strain evidence="10">441</strain>
    </source>
</reference>
<dbReference type="InterPro" id="IPR000679">
    <property type="entry name" value="Znf_GATA"/>
</dbReference>
<feature type="region of interest" description="Disordered" evidence="7">
    <location>
        <begin position="583"/>
        <end position="605"/>
    </location>
</feature>
<accession>A0A0C9YPI4</accession>
<dbReference type="GO" id="GO:0008270">
    <property type="term" value="F:zinc ion binding"/>
    <property type="evidence" value="ECO:0007669"/>
    <property type="project" value="UniProtKB-KW"/>
</dbReference>
<evidence type="ECO:0000256" key="6">
    <source>
        <dbReference type="PROSITE-ProRule" id="PRU00094"/>
    </source>
</evidence>
<dbReference type="Gene3D" id="3.30.50.10">
    <property type="entry name" value="Erythroid Transcription Factor GATA-1, subunit A"/>
    <property type="match status" value="1"/>
</dbReference>
<protein>
    <recommendedName>
        <fullName evidence="8">GATA-type domain-containing protein</fullName>
    </recommendedName>
</protein>
<keyword evidence="2 6" id="KW-0863">Zinc-finger</keyword>
<gene>
    <name evidence="9" type="ORF">PISMIDRAFT_31002</name>
</gene>
<sequence length="605" mass="66860">MNFLVSSQRGLGTLTPHQGVPSASNTCFLPFLPPDPMAHTPPQVGETRYWSLLSSDLSFIYLDTILANHLDDEASLLLGKSLLCFVHPDEQETAHNDLTDALEQKTMHGSVTRVRYCRLPKVRRLLAYAGLNQPWNDFDKASSSELYMPVDIVISWAAGGLVLCFIHAIPELDLADTNEHHRSPWTTCPQSGVLSRMFQILTNSSNQDYHLLFTWPPDTLHEYSNKPSAKDFARRAEGVLPAFHDANVKTSCTKRWRIGSPMPAINDEVESVFIPHGSIMFACHTLQPAPHNAYPPRTNEGHGSHPPQHAYDISANSYTFPPVTAPVPTYIHLSGYLPPQYPSQSWTGDPECSSRLDYSRWPSKRSTQMTSICGSCPVRKATYGVPSRGDSPISSYLRPLQHRYSSQANPNAEYIDRRRSGITGLSSSFPDVVPPPRHCGSPGASRESFDRTGNHPIGTLKCSSCKTMQSPEWRKGPSRQKALCNACGLRYARSRAKKEGRVVTGRRRKKEKPVSTGFKEDSIHPQSPPIVIAGATARSTAFESSSVGSASGSEVYSQHSPVATDPSPLLPSLNFVHYSHPPATCGVQPRSVRRPFNQPSNPFIR</sequence>
<feature type="region of interest" description="Disordered" evidence="7">
    <location>
        <begin position="498"/>
        <end position="528"/>
    </location>
</feature>
<dbReference type="Proteomes" id="UP000054018">
    <property type="component" value="Unassembled WGS sequence"/>
</dbReference>
<dbReference type="Pfam" id="PF00320">
    <property type="entry name" value="GATA"/>
    <property type="match status" value="1"/>
</dbReference>
<evidence type="ECO:0000256" key="5">
    <source>
        <dbReference type="ARBA" id="ARBA00023163"/>
    </source>
</evidence>
<dbReference type="GO" id="GO:0006355">
    <property type="term" value="P:regulation of DNA-templated transcription"/>
    <property type="evidence" value="ECO:0007669"/>
    <property type="project" value="InterPro"/>
</dbReference>
<keyword evidence="4" id="KW-0805">Transcription regulation</keyword>
<organism evidence="9 10">
    <name type="scientific">Pisolithus microcarpus 441</name>
    <dbReference type="NCBI Taxonomy" id="765257"/>
    <lineage>
        <taxon>Eukaryota</taxon>
        <taxon>Fungi</taxon>
        <taxon>Dikarya</taxon>
        <taxon>Basidiomycota</taxon>
        <taxon>Agaricomycotina</taxon>
        <taxon>Agaricomycetes</taxon>
        <taxon>Agaricomycetidae</taxon>
        <taxon>Boletales</taxon>
        <taxon>Sclerodermatineae</taxon>
        <taxon>Pisolithaceae</taxon>
        <taxon>Pisolithus</taxon>
    </lineage>
</organism>
<keyword evidence="3" id="KW-0862">Zinc</keyword>
<dbReference type="CDD" id="cd00202">
    <property type="entry name" value="ZnF_GATA"/>
    <property type="match status" value="1"/>
</dbReference>
<dbReference type="STRING" id="765257.A0A0C9YPI4"/>
<evidence type="ECO:0000256" key="4">
    <source>
        <dbReference type="ARBA" id="ARBA00023015"/>
    </source>
</evidence>
<evidence type="ECO:0000256" key="7">
    <source>
        <dbReference type="SAM" id="MobiDB-lite"/>
    </source>
</evidence>
<dbReference type="AlphaFoldDB" id="A0A0C9YPI4"/>